<accession>Q2SII2</accession>
<evidence type="ECO:0000313" key="10">
    <source>
        <dbReference type="EMBL" id="ABC29542.1"/>
    </source>
</evidence>
<dbReference type="PANTHER" id="PTHR43250">
    <property type="entry name" value="EXODEOXYRIBONUCLEASE III"/>
    <property type="match status" value="1"/>
</dbReference>
<dbReference type="RefSeq" id="WP_011396611.1">
    <property type="nucleotide sequence ID" value="NC_007645.1"/>
</dbReference>
<dbReference type="PROSITE" id="PS51435">
    <property type="entry name" value="AP_NUCLEASE_F1_4"/>
    <property type="match status" value="1"/>
</dbReference>
<dbReference type="Gene3D" id="3.60.10.10">
    <property type="entry name" value="Endonuclease/exonuclease/phosphatase"/>
    <property type="match status" value="1"/>
</dbReference>
<feature type="site" description="Important for catalytic activity" evidence="8">
    <location>
        <position position="230"/>
    </location>
</feature>
<dbReference type="EMBL" id="CP000155">
    <property type="protein sequence ID" value="ABC29542.1"/>
    <property type="molecule type" value="Genomic_DNA"/>
</dbReference>
<evidence type="ECO:0000256" key="2">
    <source>
        <dbReference type="ARBA" id="ARBA00007092"/>
    </source>
</evidence>
<dbReference type="Pfam" id="PF03372">
    <property type="entry name" value="Exo_endo_phos"/>
    <property type="match status" value="1"/>
</dbReference>
<keyword evidence="3 7" id="KW-0479">Metal-binding</keyword>
<dbReference type="InterPro" id="IPR020847">
    <property type="entry name" value="AP_endonuclease_F1_BS"/>
</dbReference>
<dbReference type="KEGG" id="hch:HCH_02757"/>
<keyword evidence="7" id="KW-0464">Manganese</keyword>
<gene>
    <name evidence="10" type="primary">xth</name>
    <name evidence="10" type="ordered locus">HCH_02757</name>
</gene>
<keyword evidence="5 7" id="KW-0460">Magnesium</keyword>
<evidence type="ECO:0000256" key="1">
    <source>
        <dbReference type="ARBA" id="ARBA00001936"/>
    </source>
</evidence>
<dbReference type="STRING" id="349521.HCH_02757"/>
<feature type="binding site" evidence="7">
    <location>
        <position position="259"/>
    </location>
    <ligand>
        <name>Mg(2+)</name>
        <dbReference type="ChEBI" id="CHEBI:18420"/>
        <label>1</label>
    </ligand>
</feature>
<feature type="domain" description="Endonuclease/exonuclease/phosphatase" evidence="9">
    <location>
        <begin position="4"/>
        <end position="260"/>
    </location>
</feature>
<evidence type="ECO:0000259" key="9">
    <source>
        <dbReference type="Pfam" id="PF03372"/>
    </source>
</evidence>
<name>Q2SII2_HAHCH</name>
<feature type="binding site" evidence="7">
    <location>
        <position position="152"/>
    </location>
    <ligand>
        <name>Mg(2+)</name>
        <dbReference type="ChEBI" id="CHEBI:18420"/>
        <label>1</label>
    </ligand>
</feature>
<dbReference type="GO" id="GO:0008311">
    <property type="term" value="F:double-stranded DNA 3'-5' DNA exonuclease activity"/>
    <property type="evidence" value="ECO:0007669"/>
    <property type="project" value="UniProtKB-EC"/>
</dbReference>
<dbReference type="NCBIfam" id="NF008733">
    <property type="entry name" value="PRK11756.1"/>
    <property type="match status" value="1"/>
</dbReference>
<protein>
    <submittedName>
        <fullName evidence="10">Exodeoxyribonuclease III</fullName>
        <ecNumber evidence="10">3.1.11.2</ecNumber>
    </submittedName>
</protein>
<feature type="binding site" evidence="7">
    <location>
        <position position="150"/>
    </location>
    <ligand>
        <name>Mg(2+)</name>
        <dbReference type="ChEBI" id="CHEBI:18420"/>
        <label>1</label>
    </ligand>
</feature>
<feature type="active site" evidence="6">
    <location>
        <position position="109"/>
    </location>
</feature>
<dbReference type="PROSITE" id="PS00726">
    <property type="entry name" value="AP_NUCLEASE_F1_1"/>
    <property type="match status" value="1"/>
</dbReference>
<evidence type="ECO:0000256" key="8">
    <source>
        <dbReference type="PIRSR" id="PIRSR604808-3"/>
    </source>
</evidence>
<evidence type="ECO:0000313" key="11">
    <source>
        <dbReference type="Proteomes" id="UP000000238"/>
    </source>
</evidence>
<dbReference type="GO" id="GO:0006281">
    <property type="term" value="P:DNA repair"/>
    <property type="evidence" value="ECO:0007669"/>
    <property type="project" value="InterPro"/>
</dbReference>
<proteinExistence type="inferred from homology"/>
<dbReference type="GO" id="GO:0046872">
    <property type="term" value="F:metal ion binding"/>
    <property type="evidence" value="ECO:0007669"/>
    <property type="project" value="UniProtKB-KW"/>
</dbReference>
<dbReference type="GO" id="GO:0003677">
    <property type="term" value="F:DNA binding"/>
    <property type="evidence" value="ECO:0007669"/>
    <property type="project" value="InterPro"/>
</dbReference>
<dbReference type="InterPro" id="IPR005135">
    <property type="entry name" value="Endo/exonuclease/phosphatase"/>
</dbReference>
<dbReference type="GO" id="GO:0004519">
    <property type="term" value="F:endonuclease activity"/>
    <property type="evidence" value="ECO:0007669"/>
    <property type="project" value="InterPro"/>
</dbReference>
<dbReference type="PANTHER" id="PTHR43250:SF2">
    <property type="entry name" value="EXODEOXYRIBONUCLEASE III"/>
    <property type="match status" value="1"/>
</dbReference>
<feature type="binding site" evidence="7">
    <location>
        <position position="7"/>
    </location>
    <ligand>
        <name>Mg(2+)</name>
        <dbReference type="ChEBI" id="CHEBI:18420"/>
        <label>1</label>
    </ligand>
</feature>
<feature type="active site" description="Proton acceptor" evidence="6">
    <location>
        <position position="260"/>
    </location>
</feature>
<dbReference type="InterPro" id="IPR037493">
    <property type="entry name" value="ExoIII-like"/>
</dbReference>
<evidence type="ECO:0000256" key="6">
    <source>
        <dbReference type="PIRSR" id="PIRSR604808-1"/>
    </source>
</evidence>
<dbReference type="Proteomes" id="UP000000238">
    <property type="component" value="Chromosome"/>
</dbReference>
<keyword evidence="4 10" id="KW-0378">Hydrolase</keyword>
<feature type="binding site" evidence="7">
    <location>
        <position position="260"/>
    </location>
    <ligand>
        <name>Mg(2+)</name>
        <dbReference type="ChEBI" id="CHEBI:18420"/>
        <label>1</label>
    </ligand>
</feature>
<dbReference type="AlphaFoldDB" id="Q2SII2"/>
<evidence type="ECO:0000256" key="4">
    <source>
        <dbReference type="ARBA" id="ARBA00022801"/>
    </source>
</evidence>
<feature type="active site" description="Proton donor/acceptor" evidence="6">
    <location>
        <position position="150"/>
    </location>
</feature>
<comment type="cofactor">
    <cofactor evidence="1">
        <name>Mn(2+)</name>
        <dbReference type="ChEBI" id="CHEBI:29035"/>
    </cofactor>
</comment>
<comment type="similarity">
    <text evidence="2">Belongs to the DNA repair enzymes AP/ExoA family.</text>
</comment>
<organism evidence="10 11">
    <name type="scientific">Hahella chejuensis (strain KCTC 2396)</name>
    <dbReference type="NCBI Taxonomy" id="349521"/>
    <lineage>
        <taxon>Bacteria</taxon>
        <taxon>Pseudomonadati</taxon>
        <taxon>Pseudomonadota</taxon>
        <taxon>Gammaproteobacteria</taxon>
        <taxon>Oceanospirillales</taxon>
        <taxon>Hahellaceae</taxon>
        <taxon>Hahella</taxon>
    </lineage>
</organism>
<comment type="cofactor">
    <cofactor evidence="7">
        <name>Mg(2+)</name>
        <dbReference type="ChEBI" id="CHEBI:18420"/>
    </cofactor>
    <cofactor evidence="7">
        <name>Mn(2+)</name>
        <dbReference type="ChEBI" id="CHEBI:29035"/>
    </cofactor>
    <text evidence="7">Probably binds two magnesium or manganese ions per subunit.</text>
</comment>
<feature type="binding site" evidence="7">
    <location>
        <position position="34"/>
    </location>
    <ligand>
        <name>Mg(2+)</name>
        <dbReference type="ChEBI" id="CHEBI:18420"/>
        <label>1</label>
    </ligand>
</feature>
<evidence type="ECO:0000256" key="7">
    <source>
        <dbReference type="PIRSR" id="PIRSR604808-2"/>
    </source>
</evidence>
<dbReference type="InterPro" id="IPR004808">
    <property type="entry name" value="AP_endonuc_1"/>
</dbReference>
<dbReference type="InterPro" id="IPR020848">
    <property type="entry name" value="AP_endonuclease_F1_CS"/>
</dbReference>
<dbReference type="NCBIfam" id="TIGR00633">
    <property type="entry name" value="xth"/>
    <property type="match status" value="1"/>
</dbReference>
<sequence length="270" mass="31142">MRIVSFNVNGVRSRLHQLKELISQYQPDIIGLQETKVIDELFPLEAINEMGYQAEYYGQKGHYGVALLSKQPALRCFKGFEGDGEEAHKRWIVGEYAVGGQTLVVCNGYFPQGENRSHPDKFPNKQRFYAGTLDFLQQRSPDQPIVVMGDMNVSHTDSDIGIGEENRKRWLRTGKCSFLPEEREWLNRLLDWGLVDTFRQHFPDVKDRYSWFDYRSRGFEDNPKRGLRIDLILATQPLAARCVDAGVSYEIRSMEKASDHCPIWADFDLG</sequence>
<keyword evidence="11" id="KW-1185">Reference proteome</keyword>
<dbReference type="CDD" id="cd09086">
    <property type="entry name" value="ExoIII-like_AP-endo"/>
    <property type="match status" value="1"/>
</dbReference>
<reference evidence="10 11" key="1">
    <citation type="journal article" date="2005" name="Nucleic Acids Res.">
        <title>Genomic blueprint of Hahella chejuensis, a marine microbe producing an algicidal agent.</title>
        <authorList>
            <person name="Jeong H."/>
            <person name="Yim J.H."/>
            <person name="Lee C."/>
            <person name="Choi S.-H."/>
            <person name="Park Y.K."/>
            <person name="Yoon S.H."/>
            <person name="Hur C.-G."/>
            <person name="Kang H.-Y."/>
            <person name="Kim D."/>
            <person name="Lee H.H."/>
            <person name="Park K.H."/>
            <person name="Park S.-H."/>
            <person name="Park H.-S."/>
            <person name="Lee H.K."/>
            <person name="Oh T.K."/>
            <person name="Kim J.F."/>
        </authorList>
    </citation>
    <scope>NUCLEOTIDE SEQUENCE [LARGE SCALE GENOMIC DNA]</scope>
    <source>
        <strain evidence="10 11">KCTC 2396</strain>
    </source>
</reference>
<dbReference type="InterPro" id="IPR036691">
    <property type="entry name" value="Endo/exonu/phosph_ase_sf"/>
</dbReference>
<dbReference type="NCBIfam" id="TIGR00195">
    <property type="entry name" value="exoDNase_III"/>
    <property type="match status" value="1"/>
</dbReference>
<feature type="site" description="Interaction with DNA substrate" evidence="8">
    <location>
        <position position="260"/>
    </location>
</feature>
<dbReference type="OrthoDB" id="9803914at2"/>
<dbReference type="EC" id="3.1.11.2" evidence="10"/>
<evidence type="ECO:0000256" key="3">
    <source>
        <dbReference type="ARBA" id="ARBA00022723"/>
    </source>
</evidence>
<feature type="site" description="Transition state stabilizer" evidence="8">
    <location>
        <position position="152"/>
    </location>
</feature>
<dbReference type="eggNOG" id="COG0708">
    <property type="taxonomic scope" value="Bacteria"/>
</dbReference>
<dbReference type="HOGENOM" id="CLU_027539_0_3_6"/>
<dbReference type="SUPFAM" id="SSF56219">
    <property type="entry name" value="DNase I-like"/>
    <property type="match status" value="1"/>
</dbReference>
<dbReference type="PROSITE" id="PS00727">
    <property type="entry name" value="AP_NUCLEASE_F1_2"/>
    <property type="match status" value="1"/>
</dbReference>
<evidence type="ECO:0000256" key="5">
    <source>
        <dbReference type="ARBA" id="ARBA00022842"/>
    </source>
</evidence>